<protein>
    <submittedName>
        <fullName evidence="3">Uncharacterized protein</fullName>
    </submittedName>
</protein>
<evidence type="ECO:0000256" key="1">
    <source>
        <dbReference type="SAM" id="MobiDB-lite"/>
    </source>
</evidence>
<feature type="region of interest" description="Disordered" evidence="1">
    <location>
        <begin position="80"/>
        <end position="117"/>
    </location>
</feature>
<name>A0A915KZW6_ROMCU</name>
<dbReference type="AlphaFoldDB" id="A0A915KZW6"/>
<proteinExistence type="predicted"/>
<dbReference type="Proteomes" id="UP000887565">
    <property type="component" value="Unplaced"/>
</dbReference>
<keyword evidence="2" id="KW-1185">Reference proteome</keyword>
<dbReference type="WBParaSite" id="nRc.2.0.1.t43989-RA">
    <property type="protein sequence ID" value="nRc.2.0.1.t43989-RA"/>
    <property type="gene ID" value="nRc.2.0.1.g43989"/>
</dbReference>
<reference evidence="3" key="1">
    <citation type="submission" date="2022-11" db="UniProtKB">
        <authorList>
            <consortium name="WormBaseParasite"/>
        </authorList>
    </citation>
    <scope>IDENTIFICATION</scope>
</reference>
<accession>A0A915KZW6</accession>
<evidence type="ECO:0000313" key="2">
    <source>
        <dbReference type="Proteomes" id="UP000887565"/>
    </source>
</evidence>
<sequence length="117" mass="13496">MALISNHFAQFSLFDLAHNRNDADDGNTKSSSHQTKNQLEVLCRILFEKKKLSPSLFSKSEKNRKVENICKSMLNDETLPLSSSLPRNRRRNAALNDDFSTFETDDQRKNPFNSFQD</sequence>
<evidence type="ECO:0000313" key="3">
    <source>
        <dbReference type="WBParaSite" id="nRc.2.0.1.t43989-RA"/>
    </source>
</evidence>
<organism evidence="2 3">
    <name type="scientific">Romanomermis culicivorax</name>
    <name type="common">Nematode worm</name>
    <dbReference type="NCBI Taxonomy" id="13658"/>
    <lineage>
        <taxon>Eukaryota</taxon>
        <taxon>Metazoa</taxon>
        <taxon>Ecdysozoa</taxon>
        <taxon>Nematoda</taxon>
        <taxon>Enoplea</taxon>
        <taxon>Dorylaimia</taxon>
        <taxon>Mermithida</taxon>
        <taxon>Mermithoidea</taxon>
        <taxon>Mermithidae</taxon>
        <taxon>Romanomermis</taxon>
    </lineage>
</organism>